<evidence type="ECO:0000256" key="1">
    <source>
        <dbReference type="SAM" id="Phobius"/>
    </source>
</evidence>
<gene>
    <name evidence="2" type="ORF">GCM10010971_00130</name>
</gene>
<keyword evidence="3" id="KW-1185">Reference proteome</keyword>
<dbReference type="Proteomes" id="UP000621859">
    <property type="component" value="Unassembled WGS sequence"/>
</dbReference>
<accession>A0ABQ2PGV8</accession>
<keyword evidence="1" id="KW-1133">Transmembrane helix</keyword>
<organism evidence="2 3">
    <name type="scientific">Silvimonas amylolytica</name>
    <dbReference type="NCBI Taxonomy" id="449663"/>
    <lineage>
        <taxon>Bacteria</taxon>
        <taxon>Pseudomonadati</taxon>
        <taxon>Pseudomonadota</taxon>
        <taxon>Betaproteobacteria</taxon>
        <taxon>Neisseriales</taxon>
        <taxon>Chitinibacteraceae</taxon>
        <taxon>Silvimonas</taxon>
    </lineage>
</organism>
<dbReference type="RefSeq" id="WP_188687536.1">
    <property type="nucleotide sequence ID" value="NZ_BMLY01000001.1"/>
</dbReference>
<dbReference type="EMBL" id="BMLY01000001">
    <property type="protein sequence ID" value="GGP24194.1"/>
    <property type="molecule type" value="Genomic_DNA"/>
</dbReference>
<protein>
    <submittedName>
        <fullName evidence="2">Uncharacterized protein</fullName>
    </submittedName>
</protein>
<proteinExistence type="predicted"/>
<keyword evidence="1" id="KW-0472">Membrane</keyword>
<sequence>MKVYDLRRAIRRYRVALLIGALIGALWGSRHTVESRMWLHMLGQFPVLVLGGVWLGARLPLPWQRKAALVNRFGLSGLVFASLVTAFWMIPAALDQAVAQMEVDTLKMLALVAAGLALQQSWHVSGRALQAYFLITWSMMTVTIGLIFQDPSARLCNYYRLDDQQIAGYGLVFVGAMIVAIWFWQVVADTARAKDNGLDQVIGK</sequence>
<evidence type="ECO:0000313" key="3">
    <source>
        <dbReference type="Proteomes" id="UP000621859"/>
    </source>
</evidence>
<comment type="caution">
    <text evidence="2">The sequence shown here is derived from an EMBL/GenBank/DDBJ whole genome shotgun (WGS) entry which is preliminary data.</text>
</comment>
<feature type="transmembrane region" description="Helical" evidence="1">
    <location>
        <begin position="12"/>
        <end position="29"/>
    </location>
</feature>
<feature type="transmembrane region" description="Helical" evidence="1">
    <location>
        <begin position="131"/>
        <end position="148"/>
    </location>
</feature>
<keyword evidence="1" id="KW-0812">Transmembrane</keyword>
<feature type="transmembrane region" description="Helical" evidence="1">
    <location>
        <begin position="73"/>
        <end position="94"/>
    </location>
</feature>
<name>A0ABQ2PGV8_9NEIS</name>
<reference evidence="3" key="1">
    <citation type="journal article" date="2019" name="Int. J. Syst. Evol. Microbiol.">
        <title>The Global Catalogue of Microorganisms (GCM) 10K type strain sequencing project: providing services to taxonomists for standard genome sequencing and annotation.</title>
        <authorList>
            <consortium name="The Broad Institute Genomics Platform"/>
            <consortium name="The Broad Institute Genome Sequencing Center for Infectious Disease"/>
            <person name="Wu L."/>
            <person name="Ma J."/>
        </authorList>
    </citation>
    <scope>NUCLEOTIDE SEQUENCE [LARGE SCALE GENOMIC DNA]</scope>
    <source>
        <strain evidence="3">CGMCC 1.8860</strain>
    </source>
</reference>
<feature type="transmembrane region" description="Helical" evidence="1">
    <location>
        <begin position="41"/>
        <end position="61"/>
    </location>
</feature>
<feature type="transmembrane region" description="Helical" evidence="1">
    <location>
        <begin position="168"/>
        <end position="187"/>
    </location>
</feature>
<evidence type="ECO:0000313" key="2">
    <source>
        <dbReference type="EMBL" id="GGP24194.1"/>
    </source>
</evidence>